<dbReference type="AlphaFoldDB" id="A0A242NFE6"/>
<organism evidence="2 5">
    <name type="scientific">Gilliamella apicola</name>
    <dbReference type="NCBI Taxonomy" id="1196095"/>
    <lineage>
        <taxon>Bacteria</taxon>
        <taxon>Pseudomonadati</taxon>
        <taxon>Pseudomonadota</taxon>
        <taxon>Gammaproteobacteria</taxon>
        <taxon>Orbales</taxon>
        <taxon>Orbaceae</taxon>
        <taxon>Gilliamella</taxon>
    </lineage>
</organism>
<evidence type="ECO:0000313" key="4">
    <source>
        <dbReference type="Proteomes" id="UP000194800"/>
    </source>
</evidence>
<dbReference type="Proteomes" id="UP000194977">
    <property type="component" value="Unassembled WGS sequence"/>
</dbReference>
<evidence type="ECO:0000313" key="5">
    <source>
        <dbReference type="Proteomes" id="UP000194977"/>
    </source>
</evidence>
<dbReference type="Proteomes" id="UP000194800">
    <property type="component" value="Unassembled WGS sequence"/>
</dbReference>
<evidence type="ECO:0000313" key="2">
    <source>
        <dbReference type="EMBL" id="OTP98295.1"/>
    </source>
</evidence>
<reference evidence="4 5" key="1">
    <citation type="submission" date="2017-03" db="EMBL/GenBank/DDBJ databases">
        <title>Comparative genomics of honeybee gut symbionts reveal geographically distinct and subgroup specific antibiotic resistance.</title>
        <authorList>
            <person name="Ludvigsen J."/>
            <person name="Porcellato D."/>
            <person name="Labee-Lund T.M."/>
            <person name="Amdam G.V."/>
            <person name="Rudi K."/>
        </authorList>
    </citation>
    <scope>NUCLEOTIDE SEQUENCE [LARGE SCALE GENOMIC DNA]</scope>
    <source>
        <strain evidence="2 5">A-7-12</strain>
        <strain evidence="3 4">A-9-12</strain>
    </source>
</reference>
<keyword evidence="4" id="KW-1185">Reference proteome</keyword>
<proteinExistence type="predicted"/>
<comment type="caution">
    <text evidence="2">The sequence shown here is derived from an EMBL/GenBank/DDBJ whole genome shotgun (WGS) entry which is preliminary data.</text>
</comment>
<dbReference type="EMBL" id="NARP01000034">
    <property type="protein sequence ID" value="OTP98295.1"/>
    <property type="molecule type" value="Genomic_DNA"/>
</dbReference>
<gene>
    <name evidence="3" type="ORF">B6C91_10595</name>
    <name evidence="2" type="ORF">B6D08_11655</name>
</gene>
<dbReference type="EMBL" id="NART01000058">
    <property type="protein sequence ID" value="OTQ08977.1"/>
    <property type="molecule type" value="Genomic_DNA"/>
</dbReference>
<sequence>MLNVIKYIDNEIKFLKNNNPELRNQLKFLKKIALFLSENSIEGTVDKIIPLTEMNTGYSEYRIINDCESDNKELWIEYIHENNKISLYSGDILIKMK</sequence>
<feature type="coiled-coil region" evidence="1">
    <location>
        <begin position="5"/>
        <end position="32"/>
    </location>
</feature>
<keyword evidence="1" id="KW-0175">Coiled coil</keyword>
<dbReference type="OrthoDB" id="8613708at2"/>
<name>A0A242NFE6_9GAMM</name>
<evidence type="ECO:0000256" key="1">
    <source>
        <dbReference type="SAM" id="Coils"/>
    </source>
</evidence>
<evidence type="ECO:0000313" key="3">
    <source>
        <dbReference type="EMBL" id="OTQ08977.1"/>
    </source>
</evidence>
<accession>A0A242NFE6</accession>
<protein>
    <submittedName>
        <fullName evidence="2">Uncharacterized protein</fullName>
    </submittedName>
</protein>
<dbReference type="RefSeq" id="WP_086272711.1">
    <property type="nucleotide sequence ID" value="NZ_JBHZLC010000038.1"/>
</dbReference>